<dbReference type="AlphaFoldDB" id="A0A1Q2L2E6"/>
<evidence type="ECO:0000256" key="9">
    <source>
        <dbReference type="ARBA" id="ARBA00023235"/>
    </source>
</evidence>
<evidence type="ECO:0000256" key="10">
    <source>
        <dbReference type="RuleBase" id="RU366046"/>
    </source>
</evidence>
<dbReference type="Proteomes" id="UP000188184">
    <property type="component" value="Chromosome"/>
</dbReference>
<keyword evidence="9 10" id="KW-0413">Isomerase</keyword>
<keyword evidence="13" id="KW-1185">Reference proteome</keyword>
<dbReference type="Pfam" id="PF01370">
    <property type="entry name" value="Epimerase"/>
    <property type="match status" value="1"/>
</dbReference>
<feature type="domain" description="NAD-dependent epimerase/dehydratase" evidence="11">
    <location>
        <begin position="3"/>
        <end position="260"/>
    </location>
</feature>
<evidence type="ECO:0000313" key="12">
    <source>
        <dbReference type="EMBL" id="AQQ54227.1"/>
    </source>
</evidence>
<sequence length="348" mass="39393">MKVLVTGGLGYIGSHTVTELCRNGIDSVVLDCVNDWQEKLVKLERACDAPVRYVHCNLLDIYSLRSVFRQYQFDAVIHFAGLKAVGESVKEPLKYYEHNLGMTINLLKVMDEMNVKKLIFSSSATVYGNNSKPPIRETEPTSVLNPYGRTKLMIEEMLEDLYGADSTWRIGVLRYFNPVGAHESGLIGENPQGTPNNLMPFLTQVASGERSELSIFGGDYETKDGTGVRDFIHIMDLADGHVKMLSYLTNHAGKHTFNLGTGKGYSVLDMVTIFEQVNNVRVPYKVTSRRPGDTAVCYADPSKAEKVLNWKAIRGIREMCIDAWRWEKEMKRQKTFFLERLPDFVRSE</sequence>
<evidence type="ECO:0000256" key="6">
    <source>
        <dbReference type="ARBA" id="ARBA00018569"/>
    </source>
</evidence>
<evidence type="ECO:0000256" key="7">
    <source>
        <dbReference type="ARBA" id="ARBA00023027"/>
    </source>
</evidence>
<dbReference type="InterPro" id="IPR005886">
    <property type="entry name" value="UDP_G4E"/>
</dbReference>
<keyword evidence="10" id="KW-0119">Carbohydrate metabolism</keyword>
<dbReference type="PANTHER" id="PTHR43725:SF47">
    <property type="entry name" value="UDP-GLUCOSE 4-EPIMERASE"/>
    <property type="match status" value="1"/>
</dbReference>
<dbReference type="PRINTS" id="PR01713">
    <property type="entry name" value="NUCEPIMERASE"/>
</dbReference>
<dbReference type="Gene3D" id="3.40.50.720">
    <property type="entry name" value="NAD(P)-binding Rossmann-like Domain"/>
    <property type="match status" value="1"/>
</dbReference>
<comment type="pathway">
    <text evidence="3 10">Carbohydrate metabolism; galactose metabolism.</text>
</comment>
<dbReference type="RefSeq" id="WP_077590119.1">
    <property type="nucleotide sequence ID" value="NZ_CP019640.1"/>
</dbReference>
<dbReference type="KEGG" id="pmar:B0X71_14730"/>
<name>A0A1Q2L2E6_9BACL</name>
<organism evidence="12 13">
    <name type="scientific">Planococcus lenghuensis</name>
    <dbReference type="NCBI Taxonomy" id="2213202"/>
    <lineage>
        <taxon>Bacteria</taxon>
        <taxon>Bacillati</taxon>
        <taxon>Bacillota</taxon>
        <taxon>Bacilli</taxon>
        <taxon>Bacillales</taxon>
        <taxon>Caryophanaceae</taxon>
        <taxon>Planococcus</taxon>
    </lineage>
</organism>
<dbReference type="NCBIfam" id="NF007956">
    <property type="entry name" value="PRK10675.1"/>
    <property type="match status" value="1"/>
</dbReference>
<keyword evidence="7 10" id="KW-0520">NAD</keyword>
<dbReference type="NCBIfam" id="TIGR01179">
    <property type="entry name" value="galE"/>
    <property type="match status" value="1"/>
</dbReference>
<evidence type="ECO:0000256" key="4">
    <source>
        <dbReference type="ARBA" id="ARBA00007637"/>
    </source>
</evidence>
<comment type="catalytic activity">
    <reaction evidence="1 10">
        <text>UDP-alpha-D-glucose = UDP-alpha-D-galactose</text>
        <dbReference type="Rhea" id="RHEA:22168"/>
        <dbReference type="ChEBI" id="CHEBI:58885"/>
        <dbReference type="ChEBI" id="CHEBI:66914"/>
        <dbReference type="EC" id="5.1.3.2"/>
    </reaction>
</comment>
<dbReference type="GO" id="GO:0006012">
    <property type="term" value="P:galactose metabolic process"/>
    <property type="evidence" value="ECO:0007669"/>
    <property type="project" value="UniProtKB-UniPathway"/>
</dbReference>
<dbReference type="PANTHER" id="PTHR43725">
    <property type="entry name" value="UDP-GLUCOSE 4-EPIMERASE"/>
    <property type="match status" value="1"/>
</dbReference>
<evidence type="ECO:0000256" key="5">
    <source>
        <dbReference type="ARBA" id="ARBA00013189"/>
    </source>
</evidence>
<dbReference type="UniPathway" id="UPA00214"/>
<comment type="similarity">
    <text evidence="4 10">Belongs to the NAD(P)-dependent epimerase/dehydratase family.</text>
</comment>
<protein>
    <recommendedName>
        <fullName evidence="6 10">UDP-glucose 4-epimerase</fullName>
        <ecNumber evidence="5 10">5.1.3.2</ecNumber>
    </recommendedName>
</protein>
<dbReference type="InterPro" id="IPR001509">
    <property type="entry name" value="Epimerase_deHydtase"/>
</dbReference>
<accession>A0A1Q2L2E6</accession>
<evidence type="ECO:0000256" key="1">
    <source>
        <dbReference type="ARBA" id="ARBA00000083"/>
    </source>
</evidence>
<dbReference type="GO" id="GO:0005829">
    <property type="term" value="C:cytosol"/>
    <property type="evidence" value="ECO:0007669"/>
    <property type="project" value="TreeGrafter"/>
</dbReference>
<reference evidence="12 13" key="1">
    <citation type="submission" date="2017-02" db="EMBL/GenBank/DDBJ databases">
        <title>The complete genomic sequence of a novel cold adapted crude oil-degrading bacterium Planococcus qaidamina Y42.</title>
        <authorList>
            <person name="Yang R."/>
        </authorList>
    </citation>
    <scope>NUCLEOTIDE SEQUENCE [LARGE SCALE GENOMIC DNA]</scope>
    <source>
        <strain evidence="12 13">Y42</strain>
    </source>
</reference>
<dbReference type="GO" id="GO:0003978">
    <property type="term" value="F:UDP-glucose 4-epimerase activity"/>
    <property type="evidence" value="ECO:0007669"/>
    <property type="project" value="UniProtKB-UniRule"/>
</dbReference>
<dbReference type="Gene3D" id="3.90.25.10">
    <property type="entry name" value="UDP-galactose 4-epimerase, domain 1"/>
    <property type="match status" value="1"/>
</dbReference>
<dbReference type="EC" id="5.1.3.2" evidence="5 10"/>
<keyword evidence="8" id="KW-0299">Galactose metabolism</keyword>
<proteinExistence type="inferred from homology"/>
<dbReference type="OrthoDB" id="9771073at2"/>
<gene>
    <name evidence="12" type="ORF">B0X71_14730</name>
</gene>
<evidence type="ECO:0000256" key="2">
    <source>
        <dbReference type="ARBA" id="ARBA00001911"/>
    </source>
</evidence>
<evidence type="ECO:0000313" key="13">
    <source>
        <dbReference type="Proteomes" id="UP000188184"/>
    </source>
</evidence>
<evidence type="ECO:0000256" key="8">
    <source>
        <dbReference type="ARBA" id="ARBA00023144"/>
    </source>
</evidence>
<comment type="subunit">
    <text evidence="10">Homodimer.</text>
</comment>
<dbReference type="InterPro" id="IPR036291">
    <property type="entry name" value="NAD(P)-bd_dom_sf"/>
</dbReference>
<comment type="cofactor">
    <cofactor evidence="2 10">
        <name>NAD(+)</name>
        <dbReference type="ChEBI" id="CHEBI:57540"/>
    </cofactor>
</comment>
<evidence type="ECO:0000256" key="3">
    <source>
        <dbReference type="ARBA" id="ARBA00004947"/>
    </source>
</evidence>
<dbReference type="CDD" id="cd05247">
    <property type="entry name" value="UDP_G4E_1_SDR_e"/>
    <property type="match status" value="1"/>
</dbReference>
<dbReference type="EMBL" id="CP019640">
    <property type="protein sequence ID" value="AQQ54227.1"/>
    <property type="molecule type" value="Genomic_DNA"/>
</dbReference>
<dbReference type="SUPFAM" id="SSF51735">
    <property type="entry name" value="NAD(P)-binding Rossmann-fold domains"/>
    <property type="match status" value="1"/>
</dbReference>
<evidence type="ECO:0000259" key="11">
    <source>
        <dbReference type="Pfam" id="PF01370"/>
    </source>
</evidence>